<accession>A0ABW3LEE0</accession>
<organism evidence="2 3">
    <name type="scientific">Metaplanococcus flavidus</name>
    <dbReference type="NCBI Taxonomy" id="569883"/>
    <lineage>
        <taxon>Bacteria</taxon>
        <taxon>Bacillati</taxon>
        <taxon>Bacillota</taxon>
        <taxon>Bacilli</taxon>
        <taxon>Bacillales</taxon>
        <taxon>Caryophanaceae</taxon>
        <taxon>Metaplanococcus</taxon>
    </lineage>
</organism>
<feature type="chain" id="PRO_5045064145" evidence="1">
    <location>
        <begin position="16"/>
        <end position="164"/>
    </location>
</feature>
<dbReference type="RefSeq" id="WP_144841228.1">
    <property type="nucleotide sequence ID" value="NZ_JBHTKI010000051.1"/>
</dbReference>
<protein>
    <submittedName>
        <fullName evidence="2">Uncharacterized protein</fullName>
    </submittedName>
</protein>
<dbReference type="Proteomes" id="UP001597109">
    <property type="component" value="Unassembled WGS sequence"/>
</dbReference>
<dbReference type="EMBL" id="JBHTKI010000051">
    <property type="protein sequence ID" value="MFD1032983.1"/>
    <property type="molecule type" value="Genomic_DNA"/>
</dbReference>
<comment type="caution">
    <text evidence="2">The sequence shown here is derived from an EMBL/GenBank/DDBJ whole genome shotgun (WGS) entry which is preliminary data.</text>
</comment>
<evidence type="ECO:0000313" key="3">
    <source>
        <dbReference type="Proteomes" id="UP001597109"/>
    </source>
</evidence>
<proteinExistence type="predicted"/>
<gene>
    <name evidence="2" type="ORF">ACFQ1X_16255</name>
</gene>
<evidence type="ECO:0000256" key="1">
    <source>
        <dbReference type="SAM" id="SignalP"/>
    </source>
</evidence>
<sequence>MAKAMLLLVITLALAGCGNDATLDGKIGGSEATFVEAHGPNQQDEDAEGLSALFEYMSESGIATIFIEDHAVHLLVSLDNEEDSGLTLEDALDYTEDFIPEDAKLVEEGEVLQKQVYIYESELLHEAVGGEDSDTQAFSIRLTGDGEDRFTLAEIKTEQLDEDE</sequence>
<feature type="signal peptide" evidence="1">
    <location>
        <begin position="1"/>
        <end position="15"/>
    </location>
</feature>
<keyword evidence="1" id="KW-0732">Signal</keyword>
<keyword evidence="3" id="KW-1185">Reference proteome</keyword>
<evidence type="ECO:0000313" key="2">
    <source>
        <dbReference type="EMBL" id="MFD1032983.1"/>
    </source>
</evidence>
<dbReference type="PROSITE" id="PS51257">
    <property type="entry name" value="PROKAR_LIPOPROTEIN"/>
    <property type="match status" value="1"/>
</dbReference>
<reference evidence="3" key="1">
    <citation type="journal article" date="2019" name="Int. J. Syst. Evol. Microbiol.">
        <title>The Global Catalogue of Microorganisms (GCM) 10K type strain sequencing project: providing services to taxonomists for standard genome sequencing and annotation.</title>
        <authorList>
            <consortium name="The Broad Institute Genomics Platform"/>
            <consortium name="The Broad Institute Genome Sequencing Center for Infectious Disease"/>
            <person name="Wu L."/>
            <person name="Ma J."/>
        </authorList>
    </citation>
    <scope>NUCLEOTIDE SEQUENCE [LARGE SCALE GENOMIC DNA]</scope>
    <source>
        <strain evidence="3">CCUG 56756</strain>
    </source>
</reference>
<name>A0ABW3LEE0_9BACL</name>